<organism evidence="3 4">
    <name type="scientific">Desulfonema magnum</name>
    <dbReference type="NCBI Taxonomy" id="45655"/>
    <lineage>
        <taxon>Bacteria</taxon>
        <taxon>Pseudomonadati</taxon>
        <taxon>Thermodesulfobacteriota</taxon>
        <taxon>Desulfobacteria</taxon>
        <taxon>Desulfobacterales</taxon>
        <taxon>Desulfococcaceae</taxon>
        <taxon>Desulfonema</taxon>
    </lineage>
</organism>
<accession>A0A975GSQ8</accession>
<evidence type="ECO:0000313" key="4">
    <source>
        <dbReference type="Proteomes" id="UP000663722"/>
    </source>
</evidence>
<proteinExistence type="predicted"/>
<dbReference type="RefSeq" id="WP_207679735.1">
    <property type="nucleotide sequence ID" value="NZ_CP061800.1"/>
</dbReference>
<dbReference type="Pfam" id="PF10605">
    <property type="entry name" value="3HBOH"/>
    <property type="match status" value="1"/>
</dbReference>
<dbReference type="Proteomes" id="UP000663722">
    <property type="component" value="Chromosome"/>
</dbReference>
<reference evidence="3" key="1">
    <citation type="journal article" date="2021" name="Microb. Physiol.">
        <title>Proteogenomic Insights into the Physiology of Marine, Sulfate-Reducing, Filamentous Desulfonema limicola and Desulfonema magnum.</title>
        <authorList>
            <person name="Schnaars V."/>
            <person name="Wohlbrand L."/>
            <person name="Scheve S."/>
            <person name="Hinrichs C."/>
            <person name="Reinhardt R."/>
            <person name="Rabus R."/>
        </authorList>
    </citation>
    <scope>NUCLEOTIDE SEQUENCE</scope>
    <source>
        <strain evidence="3">4be13</strain>
    </source>
</reference>
<dbReference type="KEGG" id="dmm:dnm_083990"/>
<evidence type="ECO:0000256" key="1">
    <source>
        <dbReference type="ARBA" id="ARBA00022801"/>
    </source>
</evidence>
<dbReference type="SUPFAM" id="SSF53474">
    <property type="entry name" value="alpha/beta-Hydrolases"/>
    <property type="match status" value="1"/>
</dbReference>
<dbReference type="PIRSF" id="PIRSF011409">
    <property type="entry name" value="HObutyrate_olig_hydrol"/>
    <property type="match status" value="1"/>
</dbReference>
<keyword evidence="4" id="KW-1185">Reference proteome</keyword>
<evidence type="ECO:0000256" key="2">
    <source>
        <dbReference type="SAM" id="MobiDB-lite"/>
    </source>
</evidence>
<dbReference type="GO" id="GO:0005615">
    <property type="term" value="C:extracellular space"/>
    <property type="evidence" value="ECO:0007669"/>
    <property type="project" value="InterPro"/>
</dbReference>
<gene>
    <name evidence="3" type="ORF">dnm_083990</name>
</gene>
<name>A0A975GSQ8_9BACT</name>
<protein>
    <submittedName>
        <fullName evidence="3">3HB-oligomer hydrolase domain-containing protein</fullName>
    </submittedName>
</protein>
<dbReference type="AlphaFoldDB" id="A0A975GSQ8"/>
<dbReference type="EMBL" id="CP061800">
    <property type="protein sequence ID" value="QTA92321.1"/>
    <property type="molecule type" value="Genomic_DNA"/>
</dbReference>
<dbReference type="Gene3D" id="3.40.50.1820">
    <property type="entry name" value="alpha/beta hydrolase"/>
    <property type="match status" value="1"/>
</dbReference>
<feature type="region of interest" description="Disordered" evidence="2">
    <location>
        <begin position="639"/>
        <end position="672"/>
    </location>
</feature>
<sequence length="679" mass="73684">MNVRPDFIKGEIRKKEYDGISNDLLTGGLGKTGLEGPPPVFENFGPEELRALAIYTNYRALADFTPGGGYGVFYGPGVNIDGTPGTGEGRIAGKEYLAYADDGTGSQNVTLMVQIPDTFDPNHSCIVTAPSSGSRGVYGAIATVGEWALKRGFAVAYTDKGTGTGAHDLDSDTVCLITGEREDAILAGNESNFTAKIDRQFVQDNPHQIAFKHAHSRQNPEKDWGTYVLQSVKFAFYILNLEENFGELQRDSSIMRTLTPENTIVIASSISNGGDASIRAAEQDTEHLIHGVAVSEPNVMPTENESLVIRQGDKKWTSPAHIRTMFDYYTLLNLYQPCANLDPKIRDIAPMNLVDEELGVSRCNALAERGLLTKCSTEERAAEAQDIINSYGILTEQNLLQPCKHAIQIVEGIAVTYANAYGRFSVEDNLCGFSFAAADPETKSPTAMTKEQSARVFGEANGIPPTAGVELISTHSNGGPRLSRDSVSASGVKDQNLEGAICLRRLATGKDELGKPLTGDALEQHKRMMKGISEVRASGNLRGLPTIIVHGRDDAILPPNHSSRAYAALNSLAEKAESNLRYYEVTHAHHLDMLNAFPGFSSRYIPLVYYFTQALDLLHDHLKNGTPLPPSQVVRTVPRGISEDGSVPDITRDNVPPISENPPAEDRISIANGKIEIPE</sequence>
<dbReference type="GO" id="GO:0019605">
    <property type="term" value="P:butyrate metabolic process"/>
    <property type="evidence" value="ECO:0007669"/>
    <property type="project" value="InterPro"/>
</dbReference>
<dbReference type="GO" id="GO:0047989">
    <property type="term" value="F:hydroxybutyrate-dimer hydrolase activity"/>
    <property type="evidence" value="ECO:0007669"/>
    <property type="project" value="InterPro"/>
</dbReference>
<dbReference type="InterPro" id="IPR029058">
    <property type="entry name" value="AB_hydrolase_fold"/>
</dbReference>
<dbReference type="InterPro" id="IPR016582">
    <property type="entry name" value="OHBut_olig_hydro_put"/>
</dbReference>
<evidence type="ECO:0000313" key="3">
    <source>
        <dbReference type="EMBL" id="QTA92321.1"/>
    </source>
</evidence>
<keyword evidence="1 3" id="KW-0378">Hydrolase</keyword>